<dbReference type="Proteomes" id="UP000236584">
    <property type="component" value="Chromosome"/>
</dbReference>
<proteinExistence type="inferred from homology"/>
<dbReference type="SUPFAM" id="SSF50475">
    <property type="entry name" value="FMN-binding split barrel"/>
    <property type="match status" value="1"/>
</dbReference>
<dbReference type="InterPro" id="IPR049381">
    <property type="entry name" value="UbiD-like_C"/>
</dbReference>
<comment type="similarity">
    <text evidence="1">Belongs to the UbiD family.</text>
</comment>
<dbReference type="InterPro" id="IPR002830">
    <property type="entry name" value="UbiD"/>
</dbReference>
<evidence type="ECO:0000259" key="4">
    <source>
        <dbReference type="Pfam" id="PF20696"/>
    </source>
</evidence>
<evidence type="ECO:0000259" key="3">
    <source>
        <dbReference type="Pfam" id="PF20695"/>
    </source>
</evidence>
<protein>
    <submittedName>
        <fullName evidence="5">3-octaprenyl-4-hydroxybenzoate carboxy-lyase</fullName>
    </submittedName>
</protein>
<keyword evidence="5" id="KW-0456">Lyase</keyword>
<evidence type="ECO:0000313" key="5">
    <source>
        <dbReference type="EMBL" id="AUV83264.1"/>
    </source>
</evidence>
<dbReference type="Pfam" id="PF01977">
    <property type="entry name" value="UbiD"/>
    <property type="match status" value="1"/>
</dbReference>
<feature type="domain" description="3-octaprenyl-4-hydroxybenzoate carboxy-lyase-like C-terminal" evidence="4">
    <location>
        <begin position="316"/>
        <end position="420"/>
    </location>
</feature>
<dbReference type="PANTHER" id="PTHR30108">
    <property type="entry name" value="3-OCTAPRENYL-4-HYDROXYBENZOATE CARBOXY-LYASE-RELATED"/>
    <property type="match status" value="1"/>
</dbReference>
<dbReference type="PANTHER" id="PTHR30108:SF17">
    <property type="entry name" value="FERULIC ACID DECARBOXYLASE 1"/>
    <property type="match status" value="1"/>
</dbReference>
<reference evidence="5 6" key="1">
    <citation type="submission" date="2018-01" db="EMBL/GenBank/DDBJ databases">
        <title>Complete genome sequence of Salinigranum rubrum GX10T, an extremely halophilic archaeon isolated from a marine solar saltern.</title>
        <authorList>
            <person name="Han S."/>
        </authorList>
    </citation>
    <scope>NUCLEOTIDE SEQUENCE [LARGE SCALE GENOMIC DNA]</scope>
    <source>
        <strain evidence="5 6">GX10</strain>
    </source>
</reference>
<gene>
    <name evidence="5" type="ORF">C2R22_17785</name>
</gene>
<dbReference type="KEGG" id="srub:C2R22_17785"/>
<dbReference type="RefSeq" id="WP_103426953.1">
    <property type="nucleotide sequence ID" value="NZ_CP026309.1"/>
</dbReference>
<organism evidence="5 6">
    <name type="scientific">Salinigranum rubrum</name>
    <dbReference type="NCBI Taxonomy" id="755307"/>
    <lineage>
        <taxon>Archaea</taxon>
        <taxon>Methanobacteriati</taxon>
        <taxon>Methanobacteriota</taxon>
        <taxon>Stenosarchaea group</taxon>
        <taxon>Halobacteria</taxon>
        <taxon>Halobacteriales</taxon>
        <taxon>Haloferacaceae</taxon>
        <taxon>Salinigranum</taxon>
    </lineage>
</organism>
<dbReference type="Pfam" id="PF20696">
    <property type="entry name" value="UbiD_C"/>
    <property type="match status" value="1"/>
</dbReference>
<dbReference type="SUPFAM" id="SSF143968">
    <property type="entry name" value="UbiD C-terminal domain-like"/>
    <property type="match status" value="1"/>
</dbReference>
<accession>A0A2I8VN05</accession>
<sequence length="467" mass="49696">MTAPDLRTTVERLEADGDLLRIDDRLGVEEPFAVAGEAARVSGPALCFTDVPGTGRLVSGVRGGPDQTVERSRLPWRRCATALGLDADASYGSLLRVVRKAGTTPSAVEETSLRAERTARDVTALALPVSTPTSPSLVTDGIVSTSVDGRTRWAPVRGVVEGRTALRLSVPERFADAAGDSPVALALGVPTAATLATHLRATGARPWRDREAPAIAAALGASNVAAVDGGQVPADAEVVVEGAATREESPPPDEPARWECTVPTATLSVSATRVSTRPDPLLPCVPLGAPLADDVHVTSVVESVQLSSRVNGYWGVSPVEWVWLPVEAGLGLCLVASELLYAGFEWQLANTLFSFSSSFDKIVILDADSSVENLARALDDMWVKAHPSHDWHFSDPAAPAATAPHYRGDGETGSRLYVNAAWDPQWDEEYIAPRVAFETMYPQEIQEGVRERWESFGFETVESGGGE</sequence>
<evidence type="ECO:0000256" key="1">
    <source>
        <dbReference type="ARBA" id="ARBA00010021"/>
    </source>
</evidence>
<keyword evidence="6" id="KW-1185">Reference proteome</keyword>
<evidence type="ECO:0000259" key="2">
    <source>
        <dbReference type="Pfam" id="PF01977"/>
    </source>
</evidence>
<dbReference type="InterPro" id="IPR048304">
    <property type="entry name" value="UbiD_Rift_dom"/>
</dbReference>
<dbReference type="GO" id="GO:0005737">
    <property type="term" value="C:cytoplasm"/>
    <property type="evidence" value="ECO:0007669"/>
    <property type="project" value="TreeGrafter"/>
</dbReference>
<feature type="domain" description="3-octaprenyl-4-hydroxybenzoate carboxy-lyase-like Rift-related" evidence="2">
    <location>
        <begin position="121"/>
        <end position="289"/>
    </location>
</feature>
<dbReference type="GO" id="GO:0016831">
    <property type="term" value="F:carboxy-lyase activity"/>
    <property type="evidence" value="ECO:0007669"/>
    <property type="project" value="InterPro"/>
</dbReference>
<evidence type="ECO:0000313" key="6">
    <source>
        <dbReference type="Proteomes" id="UP000236584"/>
    </source>
</evidence>
<dbReference type="AlphaFoldDB" id="A0A2I8VN05"/>
<dbReference type="GeneID" id="35593983"/>
<dbReference type="EMBL" id="CP026309">
    <property type="protein sequence ID" value="AUV83264.1"/>
    <property type="molecule type" value="Genomic_DNA"/>
</dbReference>
<dbReference type="Gene3D" id="3.40.1670.10">
    <property type="entry name" value="UbiD C-terminal domain-like"/>
    <property type="match status" value="1"/>
</dbReference>
<name>A0A2I8VN05_9EURY</name>
<dbReference type="Pfam" id="PF20695">
    <property type="entry name" value="UbiD_N"/>
    <property type="match status" value="1"/>
</dbReference>
<dbReference type="GO" id="GO:0046281">
    <property type="term" value="P:cinnamic acid catabolic process"/>
    <property type="evidence" value="ECO:0007669"/>
    <property type="project" value="TreeGrafter"/>
</dbReference>
<dbReference type="InterPro" id="IPR049383">
    <property type="entry name" value="UbiD-like_N"/>
</dbReference>
<feature type="domain" description="3-octaprenyl-4-hydroxybenzoate carboxy-lyase-like N-terminal" evidence="3">
    <location>
        <begin position="10"/>
        <end position="94"/>
    </location>
</feature>
<dbReference type="OrthoDB" id="198775at2157"/>
<dbReference type="GO" id="GO:0033494">
    <property type="term" value="P:ferulate metabolic process"/>
    <property type="evidence" value="ECO:0007669"/>
    <property type="project" value="TreeGrafter"/>
</dbReference>